<keyword evidence="2" id="KW-1185">Reference proteome</keyword>
<dbReference type="GO" id="GO:0035556">
    <property type="term" value="P:intracellular signal transduction"/>
    <property type="evidence" value="ECO:0007669"/>
    <property type="project" value="InterPro"/>
</dbReference>
<dbReference type="InterPro" id="IPR036036">
    <property type="entry name" value="SOCS_box-like_dom_sf"/>
</dbReference>
<reference evidence="1" key="1">
    <citation type="submission" date="2019-07" db="EMBL/GenBank/DDBJ databases">
        <title>Annotation for the trematode Paragonimus miyazaki's.</title>
        <authorList>
            <person name="Choi Y.-J."/>
        </authorList>
    </citation>
    <scope>NUCLEOTIDE SEQUENCE</scope>
    <source>
        <strain evidence="1">Japan</strain>
    </source>
</reference>
<comment type="caution">
    <text evidence="1">The sequence shown here is derived from an EMBL/GenBank/DDBJ whole genome shotgun (WGS) entry which is preliminary data.</text>
</comment>
<dbReference type="SUPFAM" id="SSF48403">
    <property type="entry name" value="Ankyrin repeat"/>
    <property type="match status" value="1"/>
</dbReference>
<gene>
    <name evidence="1" type="ORF">EG68_09576</name>
</gene>
<dbReference type="SUPFAM" id="SSF158235">
    <property type="entry name" value="SOCS box-like"/>
    <property type="match status" value="1"/>
</dbReference>
<evidence type="ECO:0008006" key="3">
    <source>
        <dbReference type="Google" id="ProtNLM"/>
    </source>
</evidence>
<proteinExistence type="predicted"/>
<sequence>MGNKATRVEHSQELNPIGRSRIVRILANDDQEALTSFLKIYKSDHKGVDRGYYILFVDRRAKRTILHFAVSCSATRCTTLLVNPPYSYSPDQRDAIGWSPMHIAEARDDLSTLYELALQSRELRHFRPRPLEEPNKCLSTCVIWPQDLFANPLGIEDFLQHTIRGTVRNGARSSLRGTPATFSCGHSIALTFEMLLANPDLCDFDLMLAVKSFESDQHSTVDKEEANFTLWPIRPVDPRDGLIHSLECQNYPHCLAEYLEAARENNLDMIQKFENLYQIWKFHRFRTGNEGQHPRPTMWSPPSLKTFCRMVIRRHMVNRTIPNSSNSQNFLYYNYAYNVKSLRVPDILQRFLLYCELWPSHDWINVGMWYRFKRQRCIPCTLPPFGQGVVMRHSFIPD</sequence>
<name>A0A8S9Y9G8_9TREM</name>
<organism evidence="1 2">
    <name type="scientific">Paragonimus skrjabini miyazakii</name>
    <dbReference type="NCBI Taxonomy" id="59628"/>
    <lineage>
        <taxon>Eukaryota</taxon>
        <taxon>Metazoa</taxon>
        <taxon>Spiralia</taxon>
        <taxon>Lophotrochozoa</taxon>
        <taxon>Platyhelminthes</taxon>
        <taxon>Trematoda</taxon>
        <taxon>Digenea</taxon>
        <taxon>Plagiorchiida</taxon>
        <taxon>Troglotremata</taxon>
        <taxon>Troglotrematidae</taxon>
        <taxon>Paragonimus</taxon>
    </lineage>
</organism>
<dbReference type="AlphaFoldDB" id="A0A8S9Y9G8"/>
<dbReference type="EMBL" id="JTDE01021639">
    <property type="protein sequence ID" value="KAF7232666.1"/>
    <property type="molecule type" value="Genomic_DNA"/>
</dbReference>
<dbReference type="InterPro" id="IPR036770">
    <property type="entry name" value="Ankyrin_rpt-contain_sf"/>
</dbReference>
<dbReference type="Proteomes" id="UP000822476">
    <property type="component" value="Unassembled WGS sequence"/>
</dbReference>
<dbReference type="OrthoDB" id="539213at2759"/>
<evidence type="ECO:0000313" key="2">
    <source>
        <dbReference type="Proteomes" id="UP000822476"/>
    </source>
</evidence>
<accession>A0A8S9Y9G8</accession>
<protein>
    <recommendedName>
        <fullName evidence="3">SOCS box domain-containing protein</fullName>
    </recommendedName>
</protein>
<evidence type="ECO:0000313" key="1">
    <source>
        <dbReference type="EMBL" id="KAF7232666.1"/>
    </source>
</evidence>